<dbReference type="Proteomes" id="UP001260715">
    <property type="component" value="Unassembled WGS sequence"/>
</dbReference>
<dbReference type="RefSeq" id="WP_102664672.1">
    <property type="nucleotide sequence ID" value="NZ_JAVDSJ010000002.1"/>
</dbReference>
<feature type="transmembrane region" description="Helical" evidence="1">
    <location>
        <begin position="29"/>
        <end position="48"/>
    </location>
</feature>
<gene>
    <name evidence="2" type="ORF">J2W50_001762</name>
</gene>
<evidence type="ECO:0000313" key="3">
    <source>
        <dbReference type="Proteomes" id="UP001260715"/>
    </source>
</evidence>
<protein>
    <recommendedName>
        <fullName evidence="4">Major facilitator superfamily (MFS) profile domain-containing protein</fullName>
    </recommendedName>
</protein>
<keyword evidence="1" id="KW-0812">Transmembrane</keyword>
<evidence type="ECO:0000256" key="1">
    <source>
        <dbReference type="SAM" id="Phobius"/>
    </source>
</evidence>
<evidence type="ECO:0008006" key="4">
    <source>
        <dbReference type="Google" id="ProtNLM"/>
    </source>
</evidence>
<keyword evidence="3" id="KW-1185">Reference proteome</keyword>
<evidence type="ECO:0000313" key="2">
    <source>
        <dbReference type="EMBL" id="MDR6583564.1"/>
    </source>
</evidence>
<sequence>MSLIIELAGMLGGMLAEYSTQKKWSKIKAFFVTSAIFFAVSLINLLVFESGRGAFWAVTGSAILGVSLGVFFVLAIYVHEKTKR</sequence>
<organism evidence="2 3">
    <name type="scientific">Herbaspirillum frisingense</name>
    <dbReference type="NCBI Taxonomy" id="92645"/>
    <lineage>
        <taxon>Bacteria</taxon>
        <taxon>Pseudomonadati</taxon>
        <taxon>Pseudomonadota</taxon>
        <taxon>Betaproteobacteria</taxon>
        <taxon>Burkholderiales</taxon>
        <taxon>Oxalobacteraceae</taxon>
        <taxon>Herbaspirillum</taxon>
    </lineage>
</organism>
<comment type="caution">
    <text evidence="2">The sequence shown here is derived from an EMBL/GenBank/DDBJ whole genome shotgun (WGS) entry which is preliminary data.</text>
</comment>
<feature type="transmembrane region" description="Helical" evidence="1">
    <location>
        <begin position="54"/>
        <end position="78"/>
    </location>
</feature>
<proteinExistence type="predicted"/>
<keyword evidence="1" id="KW-0472">Membrane</keyword>
<keyword evidence="1" id="KW-1133">Transmembrane helix</keyword>
<dbReference type="EMBL" id="JAVDSJ010000002">
    <property type="protein sequence ID" value="MDR6583564.1"/>
    <property type="molecule type" value="Genomic_DNA"/>
</dbReference>
<accession>A0ABU1PCJ5</accession>
<reference evidence="2 3" key="1">
    <citation type="submission" date="2023-07" db="EMBL/GenBank/DDBJ databases">
        <title>Sorghum-associated microbial communities from plants grown in Nebraska, USA.</title>
        <authorList>
            <person name="Schachtman D."/>
        </authorList>
    </citation>
    <scope>NUCLEOTIDE SEQUENCE [LARGE SCALE GENOMIC DNA]</scope>
    <source>
        <strain evidence="2 3">596</strain>
    </source>
</reference>
<name>A0ABU1PCJ5_9BURK</name>